<evidence type="ECO:0000313" key="3">
    <source>
        <dbReference type="EMBL" id="XBP92466.1"/>
    </source>
</evidence>
<evidence type="ECO:0000313" key="4">
    <source>
        <dbReference type="EMBL" id="XCH73163.1"/>
    </source>
</evidence>
<feature type="region of interest" description="Disordered" evidence="1">
    <location>
        <begin position="1"/>
        <end position="22"/>
    </location>
</feature>
<accession>A0AAU8HB96</accession>
<sequence length="267" mass="27694">MSAPERSPTTGAVSPVSGGKSPRRQQAKTWLVIAALVAPCVLIGIFNGSDSTDVPAPAADERADTVPLLTAAADSQGVCYGWRLYDYSTQIDAGSNLGDRVPVGDDERCPRWLEVSAVVRYTSSSSESSDSATVSVSGSADIDPADLWTVVRGLDRFGLDSDAFVDDPGWAITRAATVLPLLAAEAGLAEPVDPPTAGPAAAPSPLPAAGNDLWRDRSGWLLATVGLFLFAALLITVGVVQRRRQLRVAAPAQRAGAGAAGRTRETA</sequence>
<feature type="transmembrane region" description="Helical" evidence="2">
    <location>
        <begin position="29"/>
        <end position="46"/>
    </location>
</feature>
<proteinExistence type="predicted"/>
<evidence type="ECO:0000256" key="2">
    <source>
        <dbReference type="SAM" id="Phobius"/>
    </source>
</evidence>
<dbReference type="AlphaFoldDB" id="A0AAU8HB96"/>
<reference evidence="4" key="2">
    <citation type="submission" date="2024-06" db="EMBL/GenBank/DDBJ databases">
        <title>Micromonospora mangrovi CCTCC AA 2012012 genome sequences.</title>
        <authorList>
            <person name="Gao J."/>
        </authorList>
    </citation>
    <scope>NUCLEOTIDE SEQUENCE</scope>
    <source>
        <strain evidence="4">CCTCC AA 2012012</strain>
    </source>
</reference>
<dbReference type="EMBL" id="CP159342">
    <property type="protein sequence ID" value="XCH73163.1"/>
    <property type="molecule type" value="Genomic_DNA"/>
</dbReference>
<keyword evidence="2" id="KW-0812">Transmembrane</keyword>
<reference evidence="3" key="1">
    <citation type="submission" date="2024-01" db="EMBL/GenBank/DDBJ databases">
        <title>The genome sequence of Micromonospora mangrovi CCTCC AA 2012012.</title>
        <authorList>
            <person name="Gao J."/>
        </authorList>
    </citation>
    <scope>NUCLEOTIDE SEQUENCE</scope>
    <source>
        <strain evidence="3">CCTCC AA 2012012</strain>
    </source>
</reference>
<keyword evidence="2" id="KW-1133">Transmembrane helix</keyword>
<name>A0AAU8HB96_9ACTN</name>
<keyword evidence="2" id="KW-0472">Membrane</keyword>
<evidence type="ECO:0000256" key="1">
    <source>
        <dbReference type="SAM" id="MobiDB-lite"/>
    </source>
</evidence>
<dbReference type="RefSeq" id="WP_350932053.1">
    <property type="nucleotide sequence ID" value="NZ_CP157762.1"/>
</dbReference>
<feature type="transmembrane region" description="Helical" evidence="2">
    <location>
        <begin position="220"/>
        <end position="240"/>
    </location>
</feature>
<dbReference type="EMBL" id="CP157762">
    <property type="protein sequence ID" value="XBP92466.1"/>
    <property type="molecule type" value="Genomic_DNA"/>
</dbReference>
<protein>
    <submittedName>
        <fullName evidence="4">Uncharacterized protein</fullName>
    </submittedName>
</protein>
<gene>
    <name evidence="4" type="ORF">ABUL08_23060</name>
    <name evidence="3" type="ORF">VK199_22985</name>
</gene>
<organism evidence="4">
    <name type="scientific">Micromonospora sp. CCTCC AA 2012012</name>
    <dbReference type="NCBI Taxonomy" id="3111921"/>
    <lineage>
        <taxon>Bacteria</taxon>
        <taxon>Bacillati</taxon>
        <taxon>Actinomycetota</taxon>
        <taxon>Actinomycetes</taxon>
        <taxon>Micromonosporales</taxon>
        <taxon>Micromonosporaceae</taxon>
        <taxon>Micromonospora</taxon>
    </lineage>
</organism>